<feature type="repeat" description="TPR" evidence="3">
    <location>
        <begin position="486"/>
        <end position="519"/>
    </location>
</feature>
<dbReference type="InterPro" id="IPR006597">
    <property type="entry name" value="Sel1-like"/>
</dbReference>
<dbReference type="OrthoDB" id="182122at2"/>
<keyword evidence="1" id="KW-0677">Repeat</keyword>
<keyword evidence="6" id="KW-1185">Reference proteome</keyword>
<feature type="repeat" description="TPR" evidence="3">
    <location>
        <begin position="907"/>
        <end position="940"/>
    </location>
</feature>
<dbReference type="PROSITE" id="PS50293">
    <property type="entry name" value="TPR_REGION"/>
    <property type="match status" value="8"/>
</dbReference>
<feature type="repeat" description="TPR" evidence="3">
    <location>
        <begin position="975"/>
        <end position="1008"/>
    </location>
</feature>
<dbReference type="EMBL" id="NXIB02000189">
    <property type="protein sequence ID" value="PHX53496.1"/>
    <property type="molecule type" value="Genomic_DNA"/>
</dbReference>
<feature type="repeat" description="TPR" evidence="3">
    <location>
        <begin position="1045"/>
        <end position="1078"/>
    </location>
</feature>
<dbReference type="SUPFAM" id="SSF48452">
    <property type="entry name" value="TPR-like"/>
    <property type="match status" value="4"/>
</dbReference>
<evidence type="ECO:0000313" key="6">
    <source>
        <dbReference type="Proteomes" id="UP000226442"/>
    </source>
</evidence>
<dbReference type="Pfam" id="PF04577">
    <property type="entry name" value="Glyco_transf_61"/>
    <property type="match status" value="1"/>
</dbReference>
<sequence>QQIAQPHWFTLSTINPPCLPPLAKGGDWNLESDSPLPHPKSECQGLDCQRCLKRIFRQFEPIHLGDGVFSCSPQTETAIDSPETFVAKLPNGKAWVVPQKNSWMICNAIAIIDQDNQLLPELSREYPGELPGCENQHSTQHRFLNLEPEELPPLEHIDGTVAVLAGLSGNVYFHWMVDILPRVEILLSSGVNLEEIDWFLVNSYQQPFQRETLKALGIPESKIIECDRHPYIQAKQLIVPSFPGYLGWLSPRGLKFLRQFFLHDFSHKHDLDNYTKNTVPTRIDRSERIYISRSKCSYRRVINEENVIEILSEFGFVSVLLESMDLDEQIALFASAKVIVAPHGSGLTNIMFCQPGTKVIELMPPNYIRHYYWAISHQLNLEHYYVTGESFNCYQIRELMYQNPLTEDILVNLKSLKKIMGEINLLASNQALNLTLLKNHKNHTQIMNQESADYFQKRAEFYLEQGKLDDAVAACEQALKQKPDFAPAYKTLGKASQVQGNLAKAKHWYSKALEIQPDYAEIYTNLATLYTQEKDWERALSCYQKATSMQVENPKITNSERTDLTLDIDDIEVYIQGAEAFYSQRKFEQAAVACQRVIKVKPDARAYKICGNARQAQGKVEEAKNWYAKAIEIDPDFAEAYTNLGTLYAQEQQWQPAIACYQKAIALQPNLASTYRNLARVWTQIGQLSEADDCWFKAYSLEPAKATPEEHIHLGDNFLRQNYVTQAIRCYCHAIELNPNSNEAYQHLENALKSQKKLSAETANYRKIIKRPANIFGDLFKTVFLYLNGKSELLQISETRTSNPWQLGSTISDEKPNVQLQHSEPNDTVPEQLNAIALSENSSPIYQNLADVLSPVTVIESNLEPDSQKQEAADACIQQAESYYHQKQFDQALLECKRAIEIKADAVAAYKLCGKILQAQGNIEGAIECYKKTVKIKSNDAETHVNLGSLYAITQQWSAAITCYQQAIAIQPTLAPAYRNLARVWTQAGKLEEANECWYEAYSLEAEKVPADQHFKLGNNLFKQGQITHAIVCYRRAIELNPNLAGAYQNMGKALKQQGKLDEAALCFQRVAELKKPSLLNQDESGNSLAVAQVNTTSNGHVKSAEIATLSAPVKGNSNDRKPAQIVPAQDAETYIKQAESYYSEQKYEEAIAECKRAIEMKPEAALAYKILGNATQASGKLDAAWYWYTQALEIDPNFAEVHANLGSLYAQQKQWKKSISCYRKAIEINPNLASAYRNLAKVFLQSGKPKLGANCWYEALTLDINWATAEEHFTLGNTLLDMGKLDRAISCYQRAIQLQPNYANAYHNLGEVLSVQGKWEEAIATYRQAIEFNPNFEGSHYSLGKALASLNRGEEAIACYRRAIELNPNLAQAYHSLGDVLDSWGRLDEAIECYEKTIELKPDIWEIHHKLGDALQEKGEIDQAIEAYNRAIELA</sequence>
<proteinExistence type="predicted"/>
<dbReference type="Gene3D" id="1.25.40.10">
    <property type="entry name" value="Tetratricopeptide repeat domain"/>
    <property type="match status" value="12"/>
</dbReference>
<evidence type="ECO:0000256" key="2">
    <source>
        <dbReference type="ARBA" id="ARBA00022803"/>
    </source>
</evidence>
<dbReference type="PANTHER" id="PTHR44858">
    <property type="entry name" value="TETRATRICOPEPTIDE REPEAT PROTEIN 6"/>
    <property type="match status" value="1"/>
</dbReference>
<feature type="non-terminal residue" evidence="5">
    <location>
        <position position="1"/>
    </location>
</feature>
<keyword evidence="2 3" id="KW-0802">TPR repeat</keyword>
<feature type="repeat" description="TPR" evidence="3">
    <location>
        <begin position="604"/>
        <end position="637"/>
    </location>
</feature>
<dbReference type="PROSITE" id="PS50005">
    <property type="entry name" value="TPR"/>
    <property type="match status" value="19"/>
</dbReference>
<accession>A0A2G4EVK9</accession>
<feature type="repeat" description="TPR" evidence="3">
    <location>
        <begin position="1270"/>
        <end position="1303"/>
    </location>
</feature>
<feature type="repeat" description="TPR" evidence="3">
    <location>
        <begin position="1011"/>
        <end position="1044"/>
    </location>
</feature>
<dbReference type="Pfam" id="PF13181">
    <property type="entry name" value="TPR_8"/>
    <property type="match status" value="1"/>
</dbReference>
<gene>
    <name evidence="5" type="ORF">CP500_021205</name>
</gene>
<dbReference type="Pfam" id="PF13414">
    <property type="entry name" value="TPR_11"/>
    <property type="match status" value="7"/>
</dbReference>
<protein>
    <recommendedName>
        <fullName evidence="4">Glycosyltransferase 61 catalytic domain-containing protein</fullName>
    </recommendedName>
</protein>
<comment type="caution">
    <text evidence="5">The sequence shown here is derived from an EMBL/GenBank/DDBJ whole genome shotgun (WGS) entry which is preliminary data.</text>
</comment>
<feature type="repeat" description="TPR" evidence="3">
    <location>
        <begin position="708"/>
        <end position="741"/>
    </location>
</feature>
<dbReference type="InterPro" id="IPR049625">
    <property type="entry name" value="Glyco_transf_61_cat"/>
</dbReference>
<evidence type="ECO:0000313" key="5">
    <source>
        <dbReference type="EMBL" id="PHX53496.1"/>
    </source>
</evidence>
<feature type="repeat" description="TPR" evidence="3">
    <location>
        <begin position="1200"/>
        <end position="1233"/>
    </location>
</feature>
<feature type="repeat" description="TPR" evidence="3">
    <location>
        <begin position="672"/>
        <end position="705"/>
    </location>
</feature>
<feature type="repeat" description="TPR" evidence="3">
    <location>
        <begin position="1132"/>
        <end position="1165"/>
    </location>
</feature>
<reference evidence="5" key="1">
    <citation type="submission" date="2017-10" db="EMBL/GenBank/DDBJ databases">
        <title>Draft genome sequence of the planktic cyanobacteria Tychonema bourrellyi isolated from alpine lentic freshwater.</title>
        <authorList>
            <person name="Tett A."/>
            <person name="Armanini F."/>
            <person name="Asnicar F."/>
            <person name="Boscaini A."/>
            <person name="Pasolli E."/>
            <person name="Zolfo M."/>
            <person name="Donati C."/>
            <person name="Salmaso N."/>
            <person name="Segata N."/>
        </authorList>
    </citation>
    <scope>NUCLEOTIDE SEQUENCE</scope>
    <source>
        <strain evidence="5">FEM_GT703</strain>
    </source>
</reference>
<dbReference type="Pfam" id="PF13424">
    <property type="entry name" value="TPR_12"/>
    <property type="match status" value="1"/>
</dbReference>
<feature type="repeat" description="TPR" evidence="3">
    <location>
        <begin position="1304"/>
        <end position="1337"/>
    </location>
</feature>
<name>A0A2G4EVK9_9CYAN</name>
<feature type="repeat" description="TPR" evidence="3">
    <location>
        <begin position="638"/>
        <end position="671"/>
    </location>
</feature>
<dbReference type="InterPro" id="IPR019734">
    <property type="entry name" value="TPR_rpt"/>
</dbReference>
<dbReference type="GO" id="GO:0016757">
    <property type="term" value="F:glycosyltransferase activity"/>
    <property type="evidence" value="ECO:0007669"/>
    <property type="project" value="InterPro"/>
</dbReference>
<feature type="domain" description="Glycosyltransferase 61 catalytic" evidence="4">
    <location>
        <begin position="172"/>
        <end position="360"/>
    </location>
</feature>
<dbReference type="InterPro" id="IPR050498">
    <property type="entry name" value="Ycf3"/>
</dbReference>
<dbReference type="InterPro" id="IPR011990">
    <property type="entry name" value="TPR-like_helical_dom_sf"/>
</dbReference>
<organism evidence="5 6">
    <name type="scientific">Tychonema bourrellyi FEM_GT703</name>
    <dbReference type="NCBI Taxonomy" id="2040638"/>
    <lineage>
        <taxon>Bacteria</taxon>
        <taxon>Bacillati</taxon>
        <taxon>Cyanobacteriota</taxon>
        <taxon>Cyanophyceae</taxon>
        <taxon>Oscillatoriophycideae</taxon>
        <taxon>Oscillatoriales</taxon>
        <taxon>Microcoleaceae</taxon>
        <taxon>Tychonema</taxon>
    </lineage>
</organism>
<feature type="repeat" description="TPR" evidence="3">
    <location>
        <begin position="941"/>
        <end position="974"/>
    </location>
</feature>
<feature type="repeat" description="TPR" evidence="3">
    <location>
        <begin position="1166"/>
        <end position="1199"/>
    </location>
</feature>
<feature type="repeat" description="TPR" evidence="3">
    <location>
        <begin position="1372"/>
        <end position="1405"/>
    </location>
</feature>
<dbReference type="RefSeq" id="WP_096830830.1">
    <property type="nucleotide sequence ID" value="NZ_NXIB02000189.1"/>
</dbReference>
<feature type="repeat" description="TPR" evidence="3">
    <location>
        <begin position="452"/>
        <end position="485"/>
    </location>
</feature>
<evidence type="ECO:0000256" key="1">
    <source>
        <dbReference type="ARBA" id="ARBA00022737"/>
    </source>
</evidence>
<feature type="repeat" description="TPR" evidence="3">
    <location>
        <begin position="1338"/>
        <end position="1371"/>
    </location>
</feature>
<dbReference type="SMART" id="SM00028">
    <property type="entry name" value="TPR"/>
    <property type="match status" value="23"/>
</dbReference>
<evidence type="ECO:0000256" key="3">
    <source>
        <dbReference type="PROSITE-ProRule" id="PRU00339"/>
    </source>
</evidence>
<evidence type="ECO:0000259" key="4">
    <source>
        <dbReference type="Pfam" id="PF04577"/>
    </source>
</evidence>
<dbReference type="SMART" id="SM00671">
    <property type="entry name" value="SEL1"/>
    <property type="match status" value="5"/>
</dbReference>
<feature type="repeat" description="TPR" evidence="3">
    <location>
        <begin position="520"/>
        <end position="553"/>
    </location>
</feature>
<dbReference type="Pfam" id="PF13432">
    <property type="entry name" value="TPR_16"/>
    <property type="match status" value="1"/>
</dbReference>
<dbReference type="PANTHER" id="PTHR44858:SF1">
    <property type="entry name" value="UDP-N-ACETYLGLUCOSAMINE--PEPTIDE N-ACETYLGLUCOSAMINYLTRANSFERASE SPINDLY-RELATED"/>
    <property type="match status" value="1"/>
</dbReference>
<dbReference type="Proteomes" id="UP000226442">
    <property type="component" value="Unassembled WGS sequence"/>
</dbReference>